<evidence type="ECO:0000313" key="7">
    <source>
        <dbReference type="Proteomes" id="UP000240418"/>
    </source>
</evidence>
<dbReference type="SUPFAM" id="SSF46785">
    <property type="entry name" value="Winged helix' DNA-binding domain"/>
    <property type="match status" value="1"/>
</dbReference>
<protein>
    <submittedName>
        <fullName evidence="6">LysR substrate binding domain-containing protein</fullName>
    </submittedName>
</protein>
<keyword evidence="4" id="KW-0804">Transcription</keyword>
<evidence type="ECO:0000256" key="3">
    <source>
        <dbReference type="ARBA" id="ARBA00023125"/>
    </source>
</evidence>
<dbReference type="Proteomes" id="UP000240418">
    <property type="component" value="Unassembled WGS sequence"/>
</dbReference>
<dbReference type="Pfam" id="PF00126">
    <property type="entry name" value="HTH_1"/>
    <property type="match status" value="1"/>
</dbReference>
<dbReference type="InterPro" id="IPR036390">
    <property type="entry name" value="WH_DNA-bd_sf"/>
</dbReference>
<feature type="domain" description="HTH lysR-type" evidence="5">
    <location>
        <begin position="1"/>
        <end position="58"/>
    </location>
</feature>
<dbReference type="InterPro" id="IPR005119">
    <property type="entry name" value="LysR_subst-bd"/>
</dbReference>
<sequence length="162" mass="18356">MDIRQIKCFVAVAEELHFRRAAERIGVAQAVLSAHVKRLEEELGFPLLFRTTRHVSLTQVGYVYLEEVQAVLAQLERAVEKATIAAHSRFDNLRIGGFDAALIWFLPPILHQFQALHPGIQLRLTEGAASGIQIDELSRHHIDLAFFRPPTAREGIEWETLI</sequence>
<dbReference type="RefSeq" id="WP_106608106.1">
    <property type="nucleotide sequence ID" value="NZ_PYGJ01000004.1"/>
</dbReference>
<comment type="caution">
    <text evidence="6">The sequence shown here is derived from an EMBL/GenBank/DDBJ whole genome shotgun (WGS) entry which is preliminary data.</text>
</comment>
<organism evidence="6 7">
    <name type="scientific">Shimia abyssi</name>
    <dbReference type="NCBI Taxonomy" id="1662395"/>
    <lineage>
        <taxon>Bacteria</taxon>
        <taxon>Pseudomonadati</taxon>
        <taxon>Pseudomonadota</taxon>
        <taxon>Alphaproteobacteria</taxon>
        <taxon>Rhodobacterales</taxon>
        <taxon>Roseobacteraceae</taxon>
    </lineage>
</organism>
<reference evidence="6 7" key="1">
    <citation type="submission" date="2018-03" db="EMBL/GenBank/DDBJ databases">
        <title>Genomic Encyclopedia of Archaeal and Bacterial Type Strains, Phase II (KMG-II): from individual species to whole genera.</title>
        <authorList>
            <person name="Goeker M."/>
        </authorList>
    </citation>
    <scope>NUCLEOTIDE SEQUENCE [LARGE SCALE GENOMIC DNA]</scope>
    <source>
        <strain evidence="6 7">DSM 100673</strain>
    </source>
</reference>
<dbReference type="Gene3D" id="3.40.190.10">
    <property type="entry name" value="Periplasmic binding protein-like II"/>
    <property type="match status" value="1"/>
</dbReference>
<dbReference type="SUPFAM" id="SSF53850">
    <property type="entry name" value="Periplasmic binding protein-like II"/>
    <property type="match status" value="1"/>
</dbReference>
<dbReference type="EMBL" id="PYGJ01000004">
    <property type="protein sequence ID" value="PSL20100.1"/>
    <property type="molecule type" value="Genomic_DNA"/>
</dbReference>
<keyword evidence="3" id="KW-0238">DNA-binding</keyword>
<evidence type="ECO:0000256" key="1">
    <source>
        <dbReference type="ARBA" id="ARBA00009437"/>
    </source>
</evidence>
<evidence type="ECO:0000259" key="5">
    <source>
        <dbReference type="PROSITE" id="PS50931"/>
    </source>
</evidence>
<dbReference type="InterPro" id="IPR036388">
    <property type="entry name" value="WH-like_DNA-bd_sf"/>
</dbReference>
<keyword evidence="7" id="KW-1185">Reference proteome</keyword>
<dbReference type="OrthoDB" id="9815174at2"/>
<gene>
    <name evidence="6" type="ORF">CLV88_104161</name>
</gene>
<dbReference type="GO" id="GO:0003700">
    <property type="term" value="F:DNA-binding transcription factor activity"/>
    <property type="evidence" value="ECO:0007669"/>
    <property type="project" value="InterPro"/>
</dbReference>
<dbReference type="PANTHER" id="PTHR30346:SF0">
    <property type="entry name" value="HCA OPERON TRANSCRIPTIONAL ACTIVATOR HCAR"/>
    <property type="match status" value="1"/>
</dbReference>
<dbReference type="PROSITE" id="PS50931">
    <property type="entry name" value="HTH_LYSR"/>
    <property type="match status" value="1"/>
</dbReference>
<evidence type="ECO:0000256" key="4">
    <source>
        <dbReference type="ARBA" id="ARBA00023163"/>
    </source>
</evidence>
<dbReference type="PANTHER" id="PTHR30346">
    <property type="entry name" value="TRANSCRIPTIONAL DUAL REGULATOR HCAR-RELATED"/>
    <property type="match status" value="1"/>
</dbReference>
<dbReference type="Pfam" id="PF03466">
    <property type="entry name" value="LysR_substrate"/>
    <property type="match status" value="1"/>
</dbReference>
<accession>A0A2P8FEE7</accession>
<dbReference type="InterPro" id="IPR000847">
    <property type="entry name" value="LysR_HTH_N"/>
</dbReference>
<keyword evidence="2" id="KW-0805">Transcription regulation</keyword>
<proteinExistence type="inferred from homology"/>
<dbReference type="GO" id="GO:0032993">
    <property type="term" value="C:protein-DNA complex"/>
    <property type="evidence" value="ECO:0007669"/>
    <property type="project" value="TreeGrafter"/>
</dbReference>
<evidence type="ECO:0000256" key="2">
    <source>
        <dbReference type="ARBA" id="ARBA00023015"/>
    </source>
</evidence>
<name>A0A2P8FEE7_9RHOB</name>
<dbReference type="Gene3D" id="1.10.10.10">
    <property type="entry name" value="Winged helix-like DNA-binding domain superfamily/Winged helix DNA-binding domain"/>
    <property type="match status" value="1"/>
</dbReference>
<dbReference type="GO" id="GO:0003677">
    <property type="term" value="F:DNA binding"/>
    <property type="evidence" value="ECO:0007669"/>
    <property type="project" value="UniProtKB-KW"/>
</dbReference>
<dbReference type="FunFam" id="1.10.10.10:FF:000001">
    <property type="entry name" value="LysR family transcriptional regulator"/>
    <property type="match status" value="1"/>
</dbReference>
<dbReference type="AlphaFoldDB" id="A0A2P8FEE7"/>
<comment type="similarity">
    <text evidence="1">Belongs to the LysR transcriptional regulatory family.</text>
</comment>
<evidence type="ECO:0000313" key="6">
    <source>
        <dbReference type="EMBL" id="PSL20100.1"/>
    </source>
</evidence>
<dbReference type="PRINTS" id="PR00039">
    <property type="entry name" value="HTHLYSR"/>
</dbReference>